<feature type="coiled-coil region" evidence="1">
    <location>
        <begin position="398"/>
        <end position="460"/>
    </location>
</feature>
<evidence type="ECO:0000313" key="4">
    <source>
        <dbReference type="Proteomes" id="UP000275267"/>
    </source>
</evidence>
<accession>A0A3L6RY73</accession>
<keyword evidence="1" id="KW-0175">Coiled coil</keyword>
<name>A0A3L6RY73_PANMI</name>
<feature type="compositionally biased region" description="Low complexity" evidence="2">
    <location>
        <begin position="342"/>
        <end position="351"/>
    </location>
</feature>
<sequence length="576" mass="64110">MRTKRLVTFKMRNKRQANKGKKDDSPTGDWERIGGCGIQFKQGKGKEYIYYSLPTNHSGWRSLWFYIGNNAPALPERTPGKAVWRPEWNEKLNPNQMLQVTKLLELIKEHKDAGVTGACVLPTMYKRRIMPLQKRCRFGFEYLGSNDPSRLTAYILPSQTAFTHVRRVLLDADTVPYVPKLFSAINPPKPGYVDLYRCPAPNPDVPRADHLRLSAFQVLKTHHYDPDAVTDEDLIDSDDGIHLADLLKKSGKESSSSLGMPGHPTKPRGAVRKRKLVLGGNSDENPSTVLPEVTLVTMGGVAGELPKESVAQDASVAGATHPSTNIAQSTSPTGPGAGDVGAASTSEPSTEAADDLIEDPDLSKEKRDHVLNVFKDLYKFTTEKSNKLKLLQDGHLQLQEKDCKISEEVRKNSELQKKLMRLEADRAQEASAFKNTFENLKKEKTQLIEKNKKAAKAHKEPKSTLQKKENLIIDLKNLVYRGTDDVERLERILNWRAILAGEASSDSQKVAGYIAEASKTYITQALALVKSCWPKAKLKPLAEGMAADCSVEQFTKFHEEVELIADKIAESLEQDG</sequence>
<dbReference type="PANTHER" id="PTHR33026:SF7">
    <property type="entry name" value="OS03G0100275 PROTEIN"/>
    <property type="match status" value="1"/>
</dbReference>
<evidence type="ECO:0000256" key="1">
    <source>
        <dbReference type="SAM" id="Coils"/>
    </source>
</evidence>
<dbReference type="EMBL" id="PQIB02000007">
    <property type="protein sequence ID" value="RLN09993.1"/>
    <property type="molecule type" value="Genomic_DNA"/>
</dbReference>
<feature type="region of interest" description="Disordered" evidence="2">
    <location>
        <begin position="312"/>
        <end position="363"/>
    </location>
</feature>
<gene>
    <name evidence="3" type="ORF">C2845_PM11G17540</name>
</gene>
<evidence type="ECO:0000313" key="3">
    <source>
        <dbReference type="EMBL" id="RLN09993.1"/>
    </source>
</evidence>
<protein>
    <submittedName>
        <fullName evidence="3">Uncharacterized protein</fullName>
    </submittedName>
</protein>
<feature type="compositionally biased region" description="Polar residues" evidence="2">
    <location>
        <begin position="321"/>
        <end position="333"/>
    </location>
</feature>
<proteinExistence type="predicted"/>
<comment type="caution">
    <text evidence="3">The sequence shown here is derived from an EMBL/GenBank/DDBJ whole genome shotgun (WGS) entry which is preliminary data.</text>
</comment>
<evidence type="ECO:0000256" key="2">
    <source>
        <dbReference type="SAM" id="MobiDB-lite"/>
    </source>
</evidence>
<dbReference type="AlphaFoldDB" id="A0A3L6RY73"/>
<dbReference type="PANTHER" id="PTHR33026">
    <property type="entry name" value="OS06G0360600 PROTEIN"/>
    <property type="match status" value="1"/>
</dbReference>
<reference evidence="4" key="1">
    <citation type="journal article" date="2019" name="Nat. Commun.">
        <title>The genome of broomcorn millet.</title>
        <authorList>
            <person name="Zou C."/>
            <person name="Miki D."/>
            <person name="Li D."/>
            <person name="Tang Q."/>
            <person name="Xiao L."/>
            <person name="Rajput S."/>
            <person name="Deng P."/>
            <person name="Jia W."/>
            <person name="Huang R."/>
            <person name="Zhang M."/>
            <person name="Sun Y."/>
            <person name="Hu J."/>
            <person name="Fu X."/>
            <person name="Schnable P.S."/>
            <person name="Li F."/>
            <person name="Zhang H."/>
            <person name="Feng B."/>
            <person name="Zhu X."/>
            <person name="Liu R."/>
            <person name="Schnable J.C."/>
            <person name="Zhu J.-K."/>
            <person name="Zhang H."/>
        </authorList>
    </citation>
    <scope>NUCLEOTIDE SEQUENCE [LARGE SCALE GENOMIC DNA]</scope>
</reference>
<organism evidence="3 4">
    <name type="scientific">Panicum miliaceum</name>
    <name type="common">Proso millet</name>
    <name type="synonym">Broomcorn millet</name>
    <dbReference type="NCBI Taxonomy" id="4540"/>
    <lineage>
        <taxon>Eukaryota</taxon>
        <taxon>Viridiplantae</taxon>
        <taxon>Streptophyta</taxon>
        <taxon>Embryophyta</taxon>
        <taxon>Tracheophyta</taxon>
        <taxon>Spermatophyta</taxon>
        <taxon>Magnoliopsida</taxon>
        <taxon>Liliopsida</taxon>
        <taxon>Poales</taxon>
        <taxon>Poaceae</taxon>
        <taxon>PACMAD clade</taxon>
        <taxon>Panicoideae</taxon>
        <taxon>Panicodae</taxon>
        <taxon>Paniceae</taxon>
        <taxon>Panicinae</taxon>
        <taxon>Panicum</taxon>
        <taxon>Panicum sect. Panicum</taxon>
    </lineage>
</organism>
<dbReference type="Proteomes" id="UP000275267">
    <property type="component" value="Unassembled WGS sequence"/>
</dbReference>
<keyword evidence="4" id="KW-1185">Reference proteome</keyword>